<dbReference type="Proteomes" id="UP000719412">
    <property type="component" value="Unassembled WGS sequence"/>
</dbReference>
<accession>A0A8J6HFL8</accession>
<evidence type="ECO:0008006" key="3">
    <source>
        <dbReference type="Google" id="ProtNLM"/>
    </source>
</evidence>
<dbReference type="AlphaFoldDB" id="A0A8J6HFL8"/>
<organism evidence="1 2">
    <name type="scientific">Tenebrio molitor</name>
    <name type="common">Yellow mealworm beetle</name>
    <dbReference type="NCBI Taxonomy" id="7067"/>
    <lineage>
        <taxon>Eukaryota</taxon>
        <taxon>Metazoa</taxon>
        <taxon>Ecdysozoa</taxon>
        <taxon>Arthropoda</taxon>
        <taxon>Hexapoda</taxon>
        <taxon>Insecta</taxon>
        <taxon>Pterygota</taxon>
        <taxon>Neoptera</taxon>
        <taxon>Endopterygota</taxon>
        <taxon>Coleoptera</taxon>
        <taxon>Polyphaga</taxon>
        <taxon>Cucujiformia</taxon>
        <taxon>Tenebrionidae</taxon>
        <taxon>Tenebrio</taxon>
    </lineage>
</organism>
<reference evidence="1" key="2">
    <citation type="submission" date="2021-08" db="EMBL/GenBank/DDBJ databases">
        <authorList>
            <person name="Eriksson T."/>
        </authorList>
    </citation>
    <scope>NUCLEOTIDE SEQUENCE</scope>
    <source>
        <strain evidence="1">Stoneville</strain>
        <tissue evidence="1">Whole head</tissue>
    </source>
</reference>
<protein>
    <recommendedName>
        <fullName evidence="3">Gag-like protein</fullName>
    </recommendedName>
</protein>
<name>A0A8J6HFL8_TENMO</name>
<dbReference type="EMBL" id="JABDTM020024951">
    <property type="protein sequence ID" value="KAH0813769.1"/>
    <property type="molecule type" value="Genomic_DNA"/>
</dbReference>
<comment type="caution">
    <text evidence="1">The sequence shown here is derived from an EMBL/GenBank/DDBJ whole genome shotgun (WGS) entry which is preliminary data.</text>
</comment>
<evidence type="ECO:0000313" key="2">
    <source>
        <dbReference type="Proteomes" id="UP000719412"/>
    </source>
</evidence>
<evidence type="ECO:0000313" key="1">
    <source>
        <dbReference type="EMBL" id="KAH0813769.1"/>
    </source>
</evidence>
<proteinExistence type="predicted"/>
<gene>
    <name evidence="1" type="ORF">GEV33_009022</name>
</gene>
<reference evidence="1" key="1">
    <citation type="journal article" date="2020" name="J Insects Food Feed">
        <title>The yellow mealworm (Tenebrio molitor) genome: a resource for the emerging insects as food and feed industry.</title>
        <authorList>
            <person name="Eriksson T."/>
            <person name="Andere A."/>
            <person name="Kelstrup H."/>
            <person name="Emery V."/>
            <person name="Picard C."/>
        </authorList>
    </citation>
    <scope>NUCLEOTIDE SEQUENCE</scope>
    <source>
        <strain evidence="1">Stoneville</strain>
        <tissue evidence="1">Whole head</tissue>
    </source>
</reference>
<keyword evidence="2" id="KW-1185">Reference proteome</keyword>
<sequence length="383" mass="43370">MNFFVNHRLKNGLLLIKRFLKSLPGQIFKLSEVNSLNVFVIIAGVDDRESREAEADQPLVDTLQKLKGICKLRDLKRPSPPVVDLMTESRLRKLVKKRATRAPEQETDGVEQWKRVTRNREKIVISKKAGDKPVTYAKLLRNMQHTVKVHDIGIKIKNLRETKSGNIEITTTENQEKDIHESTTAEDVREELMKQATEGDKGAEDIVVTMAAKPNKGSKLFALATLPLETANKILKSEKLNAGWNACRIESANAPRRCFRCRFGHVRENCENEINREDSCLRCCEPGHKARDSKNEPHCAACNQKGHRAHEMACQEYKSKWAKKSERGRQGGKTRGLTRRGALWRAAVHSADCEGRREEVETAVGRLPGERRFRMETAVACTG</sequence>